<comment type="similarity">
    <text evidence="1">Belongs to the outer membrane factor (OMF) (TC 1.B.17) family.</text>
</comment>
<evidence type="ECO:0000313" key="4">
    <source>
        <dbReference type="Proteomes" id="UP000007073"/>
    </source>
</evidence>
<evidence type="ECO:0000313" key="3">
    <source>
        <dbReference type="EMBL" id="ABB31783.1"/>
    </source>
</evidence>
<dbReference type="STRING" id="269799.Gmet_1549"/>
<organism evidence="3 4">
    <name type="scientific">Geobacter metallireducens (strain ATCC 53774 / DSM 7210 / GS-15)</name>
    <dbReference type="NCBI Taxonomy" id="269799"/>
    <lineage>
        <taxon>Bacteria</taxon>
        <taxon>Pseudomonadati</taxon>
        <taxon>Thermodesulfobacteriota</taxon>
        <taxon>Desulfuromonadia</taxon>
        <taxon>Geobacterales</taxon>
        <taxon>Geobacteraceae</taxon>
        <taxon>Geobacter</taxon>
    </lineage>
</organism>
<dbReference type="EMBL" id="CP000148">
    <property type="protein sequence ID" value="ABB31783.1"/>
    <property type="molecule type" value="Genomic_DNA"/>
</dbReference>
<name>Q39VE1_GEOMG</name>
<keyword evidence="2" id="KW-0732">Signal</keyword>
<gene>
    <name evidence="3" type="ordered locus">Gmet_1549</name>
</gene>
<evidence type="ECO:0000256" key="1">
    <source>
        <dbReference type="ARBA" id="ARBA00007613"/>
    </source>
</evidence>
<protein>
    <submittedName>
        <fullName evidence="3">Metal ion efflux pump, RND family, outer membrane protein</fullName>
    </submittedName>
</protein>
<dbReference type="RefSeq" id="WP_004511517.1">
    <property type="nucleotide sequence ID" value="NC_007517.1"/>
</dbReference>
<feature type="chain" id="PRO_5004223169" evidence="2">
    <location>
        <begin position="24"/>
        <end position="426"/>
    </location>
</feature>
<sequence length="426" mass="48915">MKSRLAIGFMLLAVLALPYQAPAEETKPSENLPQLVDAALANNPEVKASEARWEMFRNRVAQAGALDDPMLMLKMQSFLIRDPFNSRRDPMSQRVIGISQQLPFWGKRDLKAEVASREAEALKWQVAERKLELARMVKETWYQIFLTDKELQIVEKNIRIMDDFIALAETKYSVGQGAQQDVFKAQVERSKMVDMKISLEQQRKSLQATLNTLLYRPAETPVGKVADFELKPFTWSPDQLRSMAQENRPLVKSLRAEIEKGEAGHRLAEKEYFPDVNLSFEYMQRDPINDMEAGYDMYSAGLTFNLPIQRERRHAMVRESSAEIAMATAELNTLNNSINLGIADSLAQLERREKLAKLYRTGIIPQAEQSLESATIGYRVNKVDFLTLLDNRLTLFNYERDYYESLAEYQMRLAQLEALVGKELQE</sequence>
<dbReference type="Pfam" id="PF02321">
    <property type="entry name" value="OEP"/>
    <property type="match status" value="2"/>
</dbReference>
<reference evidence="3 4" key="1">
    <citation type="submission" date="2005-10" db="EMBL/GenBank/DDBJ databases">
        <title>Complete sequence of Geobacter metallireducens GS-15.</title>
        <authorList>
            <consortium name="US DOE Joint Genome Institute"/>
            <person name="Copeland A."/>
            <person name="Lucas S."/>
            <person name="Lapidus A."/>
            <person name="Barry K."/>
            <person name="Detter J.C."/>
            <person name="Glavina T."/>
            <person name="Hammon N."/>
            <person name="Israni S."/>
            <person name="Pitluck S."/>
            <person name="Di Bartolo G."/>
            <person name="Chain P."/>
            <person name="Schmutz J."/>
            <person name="Larimer F."/>
            <person name="Land M."/>
            <person name="Kyrpides N."/>
            <person name="Ivanova N."/>
            <person name="Richardson P."/>
        </authorList>
    </citation>
    <scope>NUCLEOTIDE SEQUENCE [LARGE SCALE GENOMIC DNA]</scope>
    <source>
        <strain evidence="4">ATCC 53774 / DSM 7210 / GS-15</strain>
    </source>
</reference>
<dbReference type="PANTHER" id="PTHR30203:SF24">
    <property type="entry name" value="BLR4935 PROTEIN"/>
    <property type="match status" value="1"/>
</dbReference>
<dbReference type="Gene3D" id="1.20.1600.10">
    <property type="entry name" value="Outer membrane efflux proteins (OEP)"/>
    <property type="match status" value="1"/>
</dbReference>
<feature type="signal peptide" evidence="2">
    <location>
        <begin position="1"/>
        <end position="23"/>
    </location>
</feature>
<accession>Q39VE1</accession>
<dbReference type="GO" id="GO:0015562">
    <property type="term" value="F:efflux transmembrane transporter activity"/>
    <property type="evidence" value="ECO:0007669"/>
    <property type="project" value="InterPro"/>
</dbReference>
<dbReference type="PANTHER" id="PTHR30203">
    <property type="entry name" value="OUTER MEMBRANE CATION EFFLUX PROTEIN"/>
    <property type="match status" value="1"/>
</dbReference>
<dbReference type="eggNOG" id="COG1538">
    <property type="taxonomic scope" value="Bacteria"/>
</dbReference>
<keyword evidence="4" id="KW-1185">Reference proteome</keyword>
<dbReference type="HOGENOM" id="CLU_012817_15_0_7"/>
<dbReference type="AlphaFoldDB" id="Q39VE1"/>
<dbReference type="Proteomes" id="UP000007073">
    <property type="component" value="Chromosome"/>
</dbReference>
<reference evidence="3 4" key="2">
    <citation type="journal article" date="2009" name="BMC Microbiol.">
        <title>The genome sequence of Geobacter metallireducens: features of metabolism, physiology and regulation common and dissimilar to Geobacter sulfurreducens.</title>
        <authorList>
            <person name="Aklujkar M."/>
            <person name="Krushkal J."/>
            <person name="DiBartolo G."/>
            <person name="Lapidus A."/>
            <person name="Land M.L."/>
            <person name="Lovley D.R."/>
        </authorList>
    </citation>
    <scope>NUCLEOTIDE SEQUENCE [LARGE SCALE GENOMIC DNA]</scope>
    <source>
        <strain evidence="4">ATCC 53774 / DSM 7210 / GS-15</strain>
    </source>
</reference>
<dbReference type="KEGG" id="gme:Gmet_1549"/>
<proteinExistence type="inferred from homology"/>
<dbReference type="InterPro" id="IPR010131">
    <property type="entry name" value="MdtP/NodT-like"/>
</dbReference>
<dbReference type="InterPro" id="IPR003423">
    <property type="entry name" value="OMP_efflux"/>
</dbReference>
<dbReference type="SUPFAM" id="SSF56954">
    <property type="entry name" value="Outer membrane efflux proteins (OEP)"/>
    <property type="match status" value="1"/>
</dbReference>
<evidence type="ECO:0000256" key="2">
    <source>
        <dbReference type="SAM" id="SignalP"/>
    </source>
</evidence>